<dbReference type="AlphaFoldDB" id="A0A1V3XSE0"/>
<dbReference type="Proteomes" id="UP000189229">
    <property type="component" value="Unassembled WGS sequence"/>
</dbReference>
<evidence type="ECO:0000313" key="2">
    <source>
        <dbReference type="EMBL" id="OOK82137.1"/>
    </source>
</evidence>
<dbReference type="EMBL" id="MVBM01000001">
    <property type="protein sequence ID" value="OOK82137.1"/>
    <property type="molecule type" value="Genomic_DNA"/>
</dbReference>
<organism evidence="2 3">
    <name type="scientific">Mycobacterium kansasii</name>
    <dbReference type="NCBI Taxonomy" id="1768"/>
    <lineage>
        <taxon>Bacteria</taxon>
        <taxon>Bacillati</taxon>
        <taxon>Actinomycetota</taxon>
        <taxon>Actinomycetes</taxon>
        <taxon>Mycobacteriales</taxon>
        <taxon>Mycobacteriaceae</taxon>
        <taxon>Mycobacterium</taxon>
    </lineage>
</organism>
<name>A0A1V3XSE0_MYCKA</name>
<proteinExistence type="predicted"/>
<gene>
    <name evidence="2" type="ORF">BZL30_1049</name>
</gene>
<protein>
    <submittedName>
        <fullName evidence="2">Uncharacterized protein</fullName>
    </submittedName>
</protein>
<reference evidence="2 3" key="1">
    <citation type="submission" date="2017-02" db="EMBL/GenBank/DDBJ databases">
        <title>Complete genome sequences of Mycobacterium kansasii strains isolated from rhesus macaques.</title>
        <authorList>
            <person name="Panda A."/>
            <person name="Nagaraj S."/>
            <person name="Zhao X."/>
            <person name="Tettelin H."/>
            <person name="Detolla L.J."/>
        </authorList>
    </citation>
    <scope>NUCLEOTIDE SEQUENCE [LARGE SCALE GENOMIC DNA]</scope>
    <source>
        <strain evidence="2 3">11-3813</strain>
    </source>
</reference>
<feature type="compositionally biased region" description="Polar residues" evidence="1">
    <location>
        <begin position="33"/>
        <end position="45"/>
    </location>
</feature>
<accession>A0A1V3XSE0</accession>
<sequence length="45" mass="4766">MAILSPVLIAALISGFHAYPTGDAQTCRGKESWTGSARGQDQSWS</sequence>
<comment type="caution">
    <text evidence="2">The sequence shown here is derived from an EMBL/GenBank/DDBJ whole genome shotgun (WGS) entry which is preliminary data.</text>
</comment>
<evidence type="ECO:0000256" key="1">
    <source>
        <dbReference type="SAM" id="MobiDB-lite"/>
    </source>
</evidence>
<feature type="region of interest" description="Disordered" evidence="1">
    <location>
        <begin position="26"/>
        <end position="45"/>
    </location>
</feature>
<evidence type="ECO:0000313" key="3">
    <source>
        <dbReference type="Proteomes" id="UP000189229"/>
    </source>
</evidence>